<dbReference type="SUPFAM" id="SSF55729">
    <property type="entry name" value="Acyl-CoA N-acyltransferases (Nat)"/>
    <property type="match status" value="1"/>
</dbReference>
<keyword evidence="2" id="KW-0012">Acyltransferase</keyword>
<protein>
    <submittedName>
        <fullName evidence="2">GNAT family N-acetyltransferase</fullName>
        <ecNumber evidence="2">2.3.1.-</ecNumber>
    </submittedName>
</protein>
<feature type="domain" description="N-acetyltransferase" evidence="1">
    <location>
        <begin position="7"/>
        <end position="181"/>
    </location>
</feature>
<dbReference type="InterPro" id="IPR000182">
    <property type="entry name" value="GNAT_dom"/>
</dbReference>
<dbReference type="Pfam" id="PF00583">
    <property type="entry name" value="Acetyltransf_1"/>
    <property type="match status" value="1"/>
</dbReference>
<dbReference type="Gene3D" id="3.40.630.30">
    <property type="match status" value="1"/>
</dbReference>
<dbReference type="InterPro" id="IPR016181">
    <property type="entry name" value="Acyl_CoA_acyltransferase"/>
</dbReference>
<dbReference type="GO" id="GO:0016747">
    <property type="term" value="F:acyltransferase activity, transferring groups other than amino-acyl groups"/>
    <property type="evidence" value="ECO:0007669"/>
    <property type="project" value="InterPro"/>
</dbReference>
<dbReference type="EMBL" id="JAIWJX010000002">
    <property type="protein sequence ID" value="MCK6256254.1"/>
    <property type="molecule type" value="Genomic_DNA"/>
</dbReference>
<accession>A0A9X2BBV1</accession>
<gene>
    <name evidence="2" type="ORF">LCY76_06550</name>
</gene>
<evidence type="ECO:0000313" key="2">
    <source>
        <dbReference type="EMBL" id="MCK6256254.1"/>
    </source>
</evidence>
<comment type="caution">
    <text evidence="2">The sequence shown here is derived from an EMBL/GenBank/DDBJ whole genome shotgun (WGS) entry which is preliminary data.</text>
</comment>
<dbReference type="EC" id="2.3.1.-" evidence="2"/>
<keyword evidence="3" id="KW-1185">Reference proteome</keyword>
<dbReference type="PROSITE" id="PS51186">
    <property type="entry name" value="GNAT"/>
    <property type="match status" value="1"/>
</dbReference>
<evidence type="ECO:0000259" key="1">
    <source>
        <dbReference type="PROSITE" id="PS51186"/>
    </source>
</evidence>
<reference evidence="2" key="1">
    <citation type="submission" date="2021-09" db="EMBL/GenBank/DDBJ databases">
        <title>Genome analysis of Fictibacillus sp. KIGAM418 isolated from marine sediment.</title>
        <authorList>
            <person name="Seo M.-J."/>
            <person name="Cho E.-S."/>
            <person name="Hwang C.Y."/>
        </authorList>
    </citation>
    <scope>NUCLEOTIDE SEQUENCE</scope>
    <source>
        <strain evidence="2">KIGAM418</strain>
    </source>
</reference>
<dbReference type="AlphaFoldDB" id="A0A9X2BBV1"/>
<dbReference type="RefSeq" id="WP_248251954.1">
    <property type="nucleotide sequence ID" value="NZ_JAIWJX010000002.1"/>
</dbReference>
<evidence type="ECO:0000313" key="3">
    <source>
        <dbReference type="Proteomes" id="UP001139011"/>
    </source>
</evidence>
<keyword evidence="2" id="KW-0808">Transferase</keyword>
<sequence>MMTIQWEQMRGQNSARMDEVLALYDRSFPLEVREPHDVFYSGFQYAQTAAPNQFCLLIGVEGDQLLSFASGHYLAEVNTGFVVYIAADSNHRNRGMGSKTLAKMEDVFNEAAFLAGKSKVSGIILETEKEEEAATTMEEMECRKRMQFFAKNQYQPCLGIDYVQPPLHSEGPTVPLNLLFKNLDGENVHDEHVWEIVQQIYSEKYSAVNNIENTILGNCLKQMGI</sequence>
<organism evidence="2 3">
    <name type="scientific">Fictibacillus marinisediminis</name>
    <dbReference type="NCBI Taxonomy" id="2878389"/>
    <lineage>
        <taxon>Bacteria</taxon>
        <taxon>Bacillati</taxon>
        <taxon>Bacillota</taxon>
        <taxon>Bacilli</taxon>
        <taxon>Bacillales</taxon>
        <taxon>Fictibacillaceae</taxon>
        <taxon>Fictibacillus</taxon>
    </lineage>
</organism>
<proteinExistence type="predicted"/>
<name>A0A9X2BBV1_9BACL</name>
<dbReference type="Proteomes" id="UP001139011">
    <property type="component" value="Unassembled WGS sequence"/>
</dbReference>